<keyword evidence="1" id="KW-0808">Transferase</keyword>
<evidence type="ECO:0000313" key="5">
    <source>
        <dbReference type="Proteomes" id="UP000317378"/>
    </source>
</evidence>
<dbReference type="GO" id="GO:0006633">
    <property type="term" value="P:fatty acid biosynthetic process"/>
    <property type="evidence" value="ECO:0007669"/>
    <property type="project" value="TreeGrafter"/>
</dbReference>
<keyword evidence="2" id="KW-0511">Multifunctional enzyme</keyword>
<keyword evidence="5" id="KW-1185">Reference proteome</keyword>
<dbReference type="Gene3D" id="3.40.50.720">
    <property type="entry name" value="NAD(P)-binding Rossmann-like Domain"/>
    <property type="match status" value="1"/>
</dbReference>
<reference evidence="4 5" key="1">
    <citation type="submission" date="2019-06" db="EMBL/GenBank/DDBJ databases">
        <title>Streptomyces sporangiiformans sp. nov., a novel actinomycete isolated from soil in Mount Song.</title>
        <authorList>
            <person name="Han L."/>
        </authorList>
    </citation>
    <scope>NUCLEOTIDE SEQUENCE [LARGE SCALE GENOMIC DNA]</scope>
    <source>
        <strain evidence="4 5">NEAU-SSA 1</strain>
    </source>
</reference>
<accession>A0A505D5C1</accession>
<dbReference type="InterPro" id="IPR013968">
    <property type="entry name" value="PKS_KR"/>
</dbReference>
<dbReference type="InterPro" id="IPR036291">
    <property type="entry name" value="NAD(P)-bd_dom_sf"/>
</dbReference>
<evidence type="ECO:0000256" key="1">
    <source>
        <dbReference type="ARBA" id="ARBA00022679"/>
    </source>
</evidence>
<dbReference type="SMART" id="SM00822">
    <property type="entry name" value="PKS_KR"/>
    <property type="match status" value="1"/>
</dbReference>
<dbReference type="Proteomes" id="UP000317378">
    <property type="component" value="Unassembled WGS sequence"/>
</dbReference>
<sequence length="170" mass="18234">VWDVRRAREAFRYVSQARHVGKVALTMPRELDPEGTVLVTGATGTLGGLLARHLVAGRGVRDLLLVSRRGERAEGAVELGRELRDLGARVRFAACDVADREALSGLLGSLERPLTGVVHTAGVLDDGVIASLTPERIDGVFRPKVDAALNLHELTLDMDLAMFVVFSSAA</sequence>
<dbReference type="AlphaFoldDB" id="A0A505D5C1"/>
<proteinExistence type="predicted"/>
<dbReference type="EMBL" id="VCHX02000188">
    <property type="protein sequence ID" value="TPQ17730.1"/>
    <property type="molecule type" value="Genomic_DNA"/>
</dbReference>
<evidence type="ECO:0000256" key="2">
    <source>
        <dbReference type="ARBA" id="ARBA00023268"/>
    </source>
</evidence>
<feature type="domain" description="Ketoreductase" evidence="3">
    <location>
        <begin position="35"/>
        <end position="170"/>
    </location>
</feature>
<dbReference type="InterPro" id="IPR057326">
    <property type="entry name" value="KR_dom"/>
</dbReference>
<dbReference type="PANTHER" id="PTHR43775:SF51">
    <property type="entry name" value="INACTIVE PHENOLPHTHIOCEROL SYNTHESIS POLYKETIDE SYNTHASE TYPE I PKS1-RELATED"/>
    <property type="match status" value="1"/>
</dbReference>
<dbReference type="OrthoDB" id="9778690at2"/>
<organism evidence="4 5">
    <name type="scientific">Streptomyces sporangiiformans</name>
    <dbReference type="NCBI Taxonomy" id="2315329"/>
    <lineage>
        <taxon>Bacteria</taxon>
        <taxon>Bacillati</taxon>
        <taxon>Actinomycetota</taxon>
        <taxon>Actinomycetes</taxon>
        <taxon>Kitasatosporales</taxon>
        <taxon>Streptomycetaceae</taxon>
        <taxon>Streptomyces</taxon>
    </lineage>
</organism>
<gene>
    <name evidence="4" type="ORF">FGD71_034815</name>
</gene>
<evidence type="ECO:0000259" key="3">
    <source>
        <dbReference type="SMART" id="SM00822"/>
    </source>
</evidence>
<comment type="caution">
    <text evidence="4">The sequence shown here is derived from an EMBL/GenBank/DDBJ whole genome shotgun (WGS) entry which is preliminary data.</text>
</comment>
<protein>
    <submittedName>
        <fullName evidence="4">SDR family NAD(P)-dependent oxidoreductase</fullName>
    </submittedName>
</protein>
<dbReference type="SUPFAM" id="SSF51735">
    <property type="entry name" value="NAD(P)-binding Rossmann-fold domains"/>
    <property type="match status" value="1"/>
</dbReference>
<dbReference type="InterPro" id="IPR050091">
    <property type="entry name" value="PKS_NRPS_Biosynth_Enz"/>
</dbReference>
<evidence type="ECO:0000313" key="4">
    <source>
        <dbReference type="EMBL" id="TPQ17730.1"/>
    </source>
</evidence>
<dbReference type="Pfam" id="PF08659">
    <property type="entry name" value="KR"/>
    <property type="match status" value="1"/>
</dbReference>
<name>A0A505D5C1_9ACTN</name>
<dbReference type="GO" id="GO:0004312">
    <property type="term" value="F:fatty acid synthase activity"/>
    <property type="evidence" value="ECO:0007669"/>
    <property type="project" value="TreeGrafter"/>
</dbReference>
<dbReference type="PANTHER" id="PTHR43775">
    <property type="entry name" value="FATTY ACID SYNTHASE"/>
    <property type="match status" value="1"/>
</dbReference>
<feature type="non-terminal residue" evidence="4">
    <location>
        <position position="170"/>
    </location>
</feature>
<dbReference type="RefSeq" id="WP_119104581.1">
    <property type="nucleotide sequence ID" value="NZ_QXMJ01000188.1"/>
</dbReference>
<feature type="non-terminal residue" evidence="4">
    <location>
        <position position="1"/>
    </location>
</feature>